<dbReference type="GeneID" id="34459832"/>
<gene>
    <name evidence="2" type="ORF">ASPGLDRAFT_26507</name>
</gene>
<keyword evidence="3" id="KW-1185">Reference proteome</keyword>
<accession>A0A1L9VI68</accession>
<proteinExistence type="predicted"/>
<feature type="compositionally biased region" description="Low complexity" evidence="1">
    <location>
        <begin position="91"/>
        <end position="108"/>
    </location>
</feature>
<protein>
    <submittedName>
        <fullName evidence="2">Uncharacterized protein</fullName>
    </submittedName>
</protein>
<dbReference type="AlphaFoldDB" id="A0A1L9VI68"/>
<feature type="region of interest" description="Disordered" evidence="1">
    <location>
        <begin position="1"/>
        <end position="20"/>
    </location>
</feature>
<dbReference type="RefSeq" id="XP_022400325.1">
    <property type="nucleotide sequence ID" value="XM_022543571.1"/>
</dbReference>
<name>A0A1L9VI68_ASPGL</name>
<dbReference type="EMBL" id="KV878899">
    <property type="protein sequence ID" value="OJJ83627.1"/>
    <property type="molecule type" value="Genomic_DNA"/>
</dbReference>
<dbReference type="Proteomes" id="UP000184300">
    <property type="component" value="Unassembled WGS sequence"/>
</dbReference>
<feature type="region of interest" description="Disordered" evidence="1">
    <location>
        <begin position="55"/>
        <end position="133"/>
    </location>
</feature>
<sequence>MNWSSHNIDPYLDPEGHHGSVEYPGQRPIYSPFPYTHFAHLSSAPFEWNMMPPLPPIDSSPSDTTWAIDAPTVESGTTDEGADNTELSNMSYGSTGNGHSTNSSPSTPMMDEPRRSVTASHKPAKGKASYGRCPTYRTQTTADHIRELIYGSIIS</sequence>
<reference evidence="3" key="1">
    <citation type="journal article" date="2017" name="Genome Biol.">
        <title>Comparative genomics reveals high biological diversity and specific adaptations in the industrially and medically important fungal genus Aspergillus.</title>
        <authorList>
            <person name="de Vries R.P."/>
            <person name="Riley R."/>
            <person name="Wiebenga A."/>
            <person name="Aguilar-Osorio G."/>
            <person name="Amillis S."/>
            <person name="Uchima C.A."/>
            <person name="Anderluh G."/>
            <person name="Asadollahi M."/>
            <person name="Askin M."/>
            <person name="Barry K."/>
            <person name="Battaglia E."/>
            <person name="Bayram O."/>
            <person name="Benocci T."/>
            <person name="Braus-Stromeyer S.A."/>
            <person name="Caldana C."/>
            <person name="Canovas D."/>
            <person name="Cerqueira G.C."/>
            <person name="Chen F."/>
            <person name="Chen W."/>
            <person name="Choi C."/>
            <person name="Clum A."/>
            <person name="Dos Santos R.A."/>
            <person name="Damasio A.R."/>
            <person name="Diallinas G."/>
            <person name="Emri T."/>
            <person name="Fekete E."/>
            <person name="Flipphi M."/>
            <person name="Freyberg S."/>
            <person name="Gallo A."/>
            <person name="Gournas C."/>
            <person name="Habgood R."/>
            <person name="Hainaut M."/>
            <person name="Harispe M.L."/>
            <person name="Henrissat B."/>
            <person name="Hilden K.S."/>
            <person name="Hope R."/>
            <person name="Hossain A."/>
            <person name="Karabika E."/>
            <person name="Karaffa L."/>
            <person name="Karanyi Z."/>
            <person name="Krasevec N."/>
            <person name="Kuo A."/>
            <person name="Kusch H."/>
            <person name="LaButti K."/>
            <person name="Lagendijk E.L."/>
            <person name="Lapidus A."/>
            <person name="Levasseur A."/>
            <person name="Lindquist E."/>
            <person name="Lipzen A."/>
            <person name="Logrieco A.F."/>
            <person name="MacCabe A."/>
            <person name="Maekelae M.R."/>
            <person name="Malavazi I."/>
            <person name="Melin P."/>
            <person name="Meyer V."/>
            <person name="Mielnichuk N."/>
            <person name="Miskei M."/>
            <person name="Molnar A.P."/>
            <person name="Mule G."/>
            <person name="Ngan C.Y."/>
            <person name="Orejas M."/>
            <person name="Orosz E."/>
            <person name="Ouedraogo J.P."/>
            <person name="Overkamp K.M."/>
            <person name="Park H.-S."/>
            <person name="Perrone G."/>
            <person name="Piumi F."/>
            <person name="Punt P.J."/>
            <person name="Ram A.F."/>
            <person name="Ramon A."/>
            <person name="Rauscher S."/>
            <person name="Record E."/>
            <person name="Riano-Pachon D.M."/>
            <person name="Robert V."/>
            <person name="Roehrig J."/>
            <person name="Ruller R."/>
            <person name="Salamov A."/>
            <person name="Salih N.S."/>
            <person name="Samson R.A."/>
            <person name="Sandor E."/>
            <person name="Sanguinetti M."/>
            <person name="Schuetze T."/>
            <person name="Sepcic K."/>
            <person name="Shelest E."/>
            <person name="Sherlock G."/>
            <person name="Sophianopoulou V."/>
            <person name="Squina F.M."/>
            <person name="Sun H."/>
            <person name="Susca A."/>
            <person name="Todd R.B."/>
            <person name="Tsang A."/>
            <person name="Unkles S.E."/>
            <person name="van de Wiele N."/>
            <person name="van Rossen-Uffink D."/>
            <person name="Oliveira J.V."/>
            <person name="Vesth T.C."/>
            <person name="Visser J."/>
            <person name="Yu J.-H."/>
            <person name="Zhou M."/>
            <person name="Andersen M.R."/>
            <person name="Archer D.B."/>
            <person name="Baker S.E."/>
            <person name="Benoit I."/>
            <person name="Brakhage A.A."/>
            <person name="Braus G.H."/>
            <person name="Fischer R."/>
            <person name="Frisvad J.C."/>
            <person name="Goldman G.H."/>
            <person name="Houbraken J."/>
            <person name="Oakley B."/>
            <person name="Pocsi I."/>
            <person name="Scazzocchio C."/>
            <person name="Seiboth B."/>
            <person name="vanKuyk P.A."/>
            <person name="Wortman J."/>
            <person name="Dyer P.S."/>
            <person name="Grigoriev I.V."/>
        </authorList>
    </citation>
    <scope>NUCLEOTIDE SEQUENCE [LARGE SCALE GENOMIC DNA]</scope>
    <source>
        <strain evidence="3">CBS 516.65</strain>
    </source>
</reference>
<dbReference type="VEuPathDB" id="FungiDB:ASPGLDRAFT_26507"/>
<evidence type="ECO:0000313" key="2">
    <source>
        <dbReference type="EMBL" id="OJJ83627.1"/>
    </source>
</evidence>
<evidence type="ECO:0000256" key="1">
    <source>
        <dbReference type="SAM" id="MobiDB-lite"/>
    </source>
</evidence>
<organism evidence="2 3">
    <name type="scientific">Aspergillus glaucus CBS 516.65</name>
    <dbReference type="NCBI Taxonomy" id="1160497"/>
    <lineage>
        <taxon>Eukaryota</taxon>
        <taxon>Fungi</taxon>
        <taxon>Dikarya</taxon>
        <taxon>Ascomycota</taxon>
        <taxon>Pezizomycotina</taxon>
        <taxon>Eurotiomycetes</taxon>
        <taxon>Eurotiomycetidae</taxon>
        <taxon>Eurotiales</taxon>
        <taxon>Aspergillaceae</taxon>
        <taxon>Aspergillus</taxon>
        <taxon>Aspergillus subgen. Aspergillus</taxon>
    </lineage>
</organism>
<evidence type="ECO:0000313" key="3">
    <source>
        <dbReference type="Proteomes" id="UP000184300"/>
    </source>
</evidence>